<keyword evidence="9" id="KW-0560">Oxidoreductase</keyword>
<dbReference type="GO" id="GO:0020037">
    <property type="term" value="F:heme binding"/>
    <property type="evidence" value="ECO:0007669"/>
    <property type="project" value="InterPro"/>
</dbReference>
<dbReference type="GO" id="GO:0016020">
    <property type="term" value="C:membrane"/>
    <property type="evidence" value="ECO:0007669"/>
    <property type="project" value="UniProtKB-SubCell"/>
</dbReference>
<evidence type="ECO:0000256" key="13">
    <source>
        <dbReference type="ARBA" id="ARBA00023180"/>
    </source>
</evidence>
<evidence type="ECO:0000256" key="1">
    <source>
        <dbReference type="ARBA" id="ARBA00001971"/>
    </source>
</evidence>
<dbReference type="InterPro" id="IPR036396">
    <property type="entry name" value="Cyt_P450_sf"/>
</dbReference>
<evidence type="ECO:0000256" key="7">
    <source>
        <dbReference type="ARBA" id="ARBA00022723"/>
    </source>
</evidence>
<dbReference type="GO" id="GO:0005506">
    <property type="term" value="F:iron ion binding"/>
    <property type="evidence" value="ECO:0007669"/>
    <property type="project" value="InterPro"/>
</dbReference>
<evidence type="ECO:0000256" key="3">
    <source>
        <dbReference type="ARBA" id="ARBA00005179"/>
    </source>
</evidence>
<sequence length="515" mass="57477">MYMQRFEIFILGSLLAWGMVTVLRVGRRRHGLPPGPRTVPLFGNALLLANGKDLHLKLTDWARSYGDIFSLRIMTMTMIVLSSPTAIKEVVDKHGWVASSRPGNYIGEICGSGGDVNLIFAADSPRLQKIRRVVARFFSPQNSLRYIPAENAESTVLLNDLITQPAAFSDSIRRYTHSLAKIMAYGQRAPSFHSEEVQEFYTALDQLIHALGFGTYPPFDLIPALKWVPPPFAPWRAVGVHIKSVRSAMHTRMYEGVRRRQAAGDAESTECFIGKVLQSKIPEGDEEAYSHTGLALLDAGSDSSAAFLLSLVLVLATYPECQERARAEIDAVVDGMRLPISEDFPKLPYLNALIKEVMRFRPQFPTGVPHLMTGDVVYKGYHVPKDSMVVLNTYALFHDPEIFEEPEVFNPDRFLKSEHGTRPGVDNTDFRDNFLFGGGRHLTSMRLIWALKFGAATDPSTGKPLSRELDFYSSEGSVVMPKPFDCVIEPCSKQHRDAVVHGLVDAKLFLGRYEG</sequence>
<keyword evidence="7" id="KW-0479">Metal-binding</keyword>
<dbReference type="Proteomes" id="UP001215280">
    <property type="component" value="Unassembled WGS sequence"/>
</dbReference>
<dbReference type="SUPFAM" id="SSF48264">
    <property type="entry name" value="Cytochrome P450"/>
    <property type="match status" value="1"/>
</dbReference>
<proteinExistence type="inferred from homology"/>
<dbReference type="PRINTS" id="PR00463">
    <property type="entry name" value="EP450I"/>
</dbReference>
<keyword evidence="13" id="KW-0325">Glycoprotein</keyword>
<keyword evidence="15" id="KW-1185">Reference proteome</keyword>
<evidence type="ECO:0000256" key="9">
    <source>
        <dbReference type="ARBA" id="ARBA00023002"/>
    </source>
</evidence>
<accession>A0AAD7JKG6</accession>
<name>A0AAD7JKG6_9AGAR</name>
<comment type="caution">
    <text evidence="14">The sequence shown here is derived from an EMBL/GenBank/DDBJ whole genome shotgun (WGS) entry which is preliminary data.</text>
</comment>
<evidence type="ECO:0000313" key="15">
    <source>
        <dbReference type="Proteomes" id="UP001215280"/>
    </source>
</evidence>
<comment type="pathway">
    <text evidence="3">Secondary metabolite biosynthesis.</text>
</comment>
<comment type="similarity">
    <text evidence="4">Belongs to the cytochrome P450 family.</text>
</comment>
<evidence type="ECO:0000256" key="10">
    <source>
        <dbReference type="ARBA" id="ARBA00023004"/>
    </source>
</evidence>
<organism evidence="14 15">
    <name type="scientific">Mycena maculata</name>
    <dbReference type="NCBI Taxonomy" id="230809"/>
    <lineage>
        <taxon>Eukaryota</taxon>
        <taxon>Fungi</taxon>
        <taxon>Dikarya</taxon>
        <taxon>Basidiomycota</taxon>
        <taxon>Agaricomycotina</taxon>
        <taxon>Agaricomycetes</taxon>
        <taxon>Agaricomycetidae</taxon>
        <taxon>Agaricales</taxon>
        <taxon>Marasmiineae</taxon>
        <taxon>Mycenaceae</taxon>
        <taxon>Mycena</taxon>
    </lineage>
</organism>
<dbReference type="PANTHER" id="PTHR46300:SF2">
    <property type="entry name" value="CYTOCHROME P450 MONOOXYGENASE ALNH-RELATED"/>
    <property type="match status" value="1"/>
</dbReference>
<protein>
    <submittedName>
        <fullName evidence="14">Cytochrome P450</fullName>
    </submittedName>
</protein>
<keyword evidence="11" id="KW-0503">Monooxygenase</keyword>
<evidence type="ECO:0000256" key="2">
    <source>
        <dbReference type="ARBA" id="ARBA00004167"/>
    </source>
</evidence>
<dbReference type="GO" id="GO:0016705">
    <property type="term" value="F:oxidoreductase activity, acting on paired donors, with incorporation or reduction of molecular oxygen"/>
    <property type="evidence" value="ECO:0007669"/>
    <property type="project" value="InterPro"/>
</dbReference>
<dbReference type="EMBL" id="JARJLG010000033">
    <property type="protein sequence ID" value="KAJ7766397.1"/>
    <property type="molecule type" value="Genomic_DNA"/>
</dbReference>
<evidence type="ECO:0000256" key="4">
    <source>
        <dbReference type="ARBA" id="ARBA00010617"/>
    </source>
</evidence>
<keyword evidence="8" id="KW-1133">Transmembrane helix</keyword>
<dbReference type="PANTHER" id="PTHR46300">
    <property type="entry name" value="P450, PUTATIVE (EUROFUNG)-RELATED-RELATED"/>
    <property type="match status" value="1"/>
</dbReference>
<dbReference type="InterPro" id="IPR001128">
    <property type="entry name" value="Cyt_P450"/>
</dbReference>
<dbReference type="InterPro" id="IPR002401">
    <property type="entry name" value="Cyt_P450_E_grp-I"/>
</dbReference>
<evidence type="ECO:0000256" key="5">
    <source>
        <dbReference type="ARBA" id="ARBA00022617"/>
    </source>
</evidence>
<dbReference type="InterPro" id="IPR050364">
    <property type="entry name" value="Cytochrome_P450_fung"/>
</dbReference>
<dbReference type="Pfam" id="PF00067">
    <property type="entry name" value="p450"/>
    <property type="match status" value="1"/>
</dbReference>
<gene>
    <name evidence="14" type="ORF">DFH07DRAFT_955450</name>
</gene>
<dbReference type="GO" id="GO:0004497">
    <property type="term" value="F:monooxygenase activity"/>
    <property type="evidence" value="ECO:0007669"/>
    <property type="project" value="UniProtKB-KW"/>
</dbReference>
<dbReference type="Gene3D" id="1.10.630.10">
    <property type="entry name" value="Cytochrome P450"/>
    <property type="match status" value="1"/>
</dbReference>
<comment type="cofactor">
    <cofactor evidence="1">
        <name>heme</name>
        <dbReference type="ChEBI" id="CHEBI:30413"/>
    </cofactor>
</comment>
<evidence type="ECO:0000256" key="12">
    <source>
        <dbReference type="ARBA" id="ARBA00023136"/>
    </source>
</evidence>
<keyword evidence="12" id="KW-0472">Membrane</keyword>
<evidence type="ECO:0000256" key="8">
    <source>
        <dbReference type="ARBA" id="ARBA00022989"/>
    </source>
</evidence>
<evidence type="ECO:0000313" key="14">
    <source>
        <dbReference type="EMBL" id="KAJ7766397.1"/>
    </source>
</evidence>
<keyword evidence="5" id="KW-0349">Heme</keyword>
<keyword evidence="10" id="KW-0408">Iron</keyword>
<reference evidence="14" key="1">
    <citation type="submission" date="2023-03" db="EMBL/GenBank/DDBJ databases">
        <title>Massive genome expansion in bonnet fungi (Mycena s.s.) driven by repeated elements and novel gene families across ecological guilds.</title>
        <authorList>
            <consortium name="Lawrence Berkeley National Laboratory"/>
            <person name="Harder C.B."/>
            <person name="Miyauchi S."/>
            <person name="Viragh M."/>
            <person name="Kuo A."/>
            <person name="Thoen E."/>
            <person name="Andreopoulos B."/>
            <person name="Lu D."/>
            <person name="Skrede I."/>
            <person name="Drula E."/>
            <person name="Henrissat B."/>
            <person name="Morin E."/>
            <person name="Kohler A."/>
            <person name="Barry K."/>
            <person name="LaButti K."/>
            <person name="Morin E."/>
            <person name="Salamov A."/>
            <person name="Lipzen A."/>
            <person name="Mereny Z."/>
            <person name="Hegedus B."/>
            <person name="Baldrian P."/>
            <person name="Stursova M."/>
            <person name="Weitz H."/>
            <person name="Taylor A."/>
            <person name="Grigoriev I.V."/>
            <person name="Nagy L.G."/>
            <person name="Martin F."/>
            <person name="Kauserud H."/>
        </authorList>
    </citation>
    <scope>NUCLEOTIDE SEQUENCE</scope>
    <source>
        <strain evidence="14">CBHHK188m</strain>
    </source>
</reference>
<keyword evidence="6" id="KW-0812">Transmembrane</keyword>
<evidence type="ECO:0000256" key="6">
    <source>
        <dbReference type="ARBA" id="ARBA00022692"/>
    </source>
</evidence>
<evidence type="ECO:0000256" key="11">
    <source>
        <dbReference type="ARBA" id="ARBA00023033"/>
    </source>
</evidence>
<comment type="subcellular location">
    <subcellularLocation>
        <location evidence="2">Membrane</location>
        <topology evidence="2">Single-pass membrane protein</topology>
    </subcellularLocation>
</comment>
<dbReference type="AlphaFoldDB" id="A0AAD7JKG6"/>